<dbReference type="AlphaFoldDB" id="A0E343"/>
<sequence length="53" mass="6254">MYLILNSLEEPAQESMHSIEQNQLRKFDNQSQYNQKTRFNEVSQVSAITYATE</sequence>
<dbReference type="Proteomes" id="UP000000600">
    <property type="component" value="Unassembled WGS sequence"/>
</dbReference>
<dbReference type="RefSeq" id="XP_001457107.1">
    <property type="nucleotide sequence ID" value="XM_001457070.1"/>
</dbReference>
<dbReference type="GeneID" id="5042892"/>
<dbReference type="OrthoDB" id="70250at2759"/>
<dbReference type="EMBL" id="CT868656">
    <property type="protein sequence ID" value="CAK89710.1"/>
    <property type="molecule type" value="Genomic_DNA"/>
</dbReference>
<dbReference type="InParanoid" id="A0E343"/>
<proteinExistence type="predicted"/>
<evidence type="ECO:0000313" key="2">
    <source>
        <dbReference type="Proteomes" id="UP000000600"/>
    </source>
</evidence>
<dbReference type="HOGENOM" id="CLU_3072829_0_0_1"/>
<gene>
    <name evidence="1" type="ORF">GSPATT00022883001</name>
</gene>
<keyword evidence="2" id="KW-1185">Reference proteome</keyword>
<dbReference type="KEGG" id="ptm:GSPATT00022883001"/>
<organism evidence="1 2">
    <name type="scientific">Paramecium tetraurelia</name>
    <dbReference type="NCBI Taxonomy" id="5888"/>
    <lineage>
        <taxon>Eukaryota</taxon>
        <taxon>Sar</taxon>
        <taxon>Alveolata</taxon>
        <taxon>Ciliophora</taxon>
        <taxon>Intramacronucleata</taxon>
        <taxon>Oligohymenophorea</taxon>
        <taxon>Peniculida</taxon>
        <taxon>Parameciidae</taxon>
        <taxon>Paramecium</taxon>
    </lineage>
</organism>
<accession>A0E343</accession>
<name>A0E343_PARTE</name>
<evidence type="ECO:0000313" key="1">
    <source>
        <dbReference type="EMBL" id="CAK89710.1"/>
    </source>
</evidence>
<reference evidence="1 2" key="1">
    <citation type="journal article" date="2006" name="Nature">
        <title>Global trends of whole-genome duplications revealed by the ciliate Paramecium tetraurelia.</title>
        <authorList>
            <consortium name="Genoscope"/>
            <person name="Aury J.-M."/>
            <person name="Jaillon O."/>
            <person name="Duret L."/>
            <person name="Noel B."/>
            <person name="Jubin C."/>
            <person name="Porcel B.M."/>
            <person name="Segurens B."/>
            <person name="Daubin V."/>
            <person name="Anthouard V."/>
            <person name="Aiach N."/>
            <person name="Arnaiz O."/>
            <person name="Billaut A."/>
            <person name="Beisson J."/>
            <person name="Blanc I."/>
            <person name="Bouhouche K."/>
            <person name="Camara F."/>
            <person name="Duharcourt S."/>
            <person name="Guigo R."/>
            <person name="Gogendeau D."/>
            <person name="Katinka M."/>
            <person name="Keller A.-M."/>
            <person name="Kissmehl R."/>
            <person name="Klotz C."/>
            <person name="Koll F."/>
            <person name="Le Moue A."/>
            <person name="Lepere C."/>
            <person name="Malinsky S."/>
            <person name="Nowacki M."/>
            <person name="Nowak J.K."/>
            <person name="Plattner H."/>
            <person name="Poulain J."/>
            <person name="Ruiz F."/>
            <person name="Serrano V."/>
            <person name="Zagulski M."/>
            <person name="Dessen P."/>
            <person name="Betermier M."/>
            <person name="Weissenbach J."/>
            <person name="Scarpelli C."/>
            <person name="Schachter V."/>
            <person name="Sperling L."/>
            <person name="Meyer E."/>
            <person name="Cohen J."/>
            <person name="Wincker P."/>
        </authorList>
    </citation>
    <scope>NUCLEOTIDE SEQUENCE [LARGE SCALE GENOMIC DNA]</scope>
    <source>
        <strain evidence="1 2">Stock d4-2</strain>
    </source>
</reference>
<protein>
    <submittedName>
        <fullName evidence="1">Uncharacterized protein</fullName>
    </submittedName>
</protein>